<sequence>MKQFSKDELAEISRRQIAFAEHSEAPGEVTPFSKLVKLENEIAQELNGAKLKSNGQG</sequence>
<gene>
    <name evidence="1" type="ORF">AABB29_20435</name>
</gene>
<proteinExistence type="predicted"/>
<keyword evidence="2" id="KW-1185">Reference proteome</keyword>
<evidence type="ECO:0000313" key="1">
    <source>
        <dbReference type="EMBL" id="WZC51099.1"/>
    </source>
</evidence>
<keyword evidence="1" id="KW-0614">Plasmid</keyword>
<protein>
    <submittedName>
        <fullName evidence="1">Uncharacterized protein</fullName>
    </submittedName>
</protein>
<name>A0ABZ2VA42_9RHOB</name>
<dbReference type="Proteomes" id="UP001440612">
    <property type="component" value="Plasmid pBS5-3-2"/>
</dbReference>
<evidence type="ECO:0000313" key="2">
    <source>
        <dbReference type="Proteomes" id="UP001440612"/>
    </source>
</evidence>
<dbReference type="RefSeq" id="WP_341369194.1">
    <property type="nucleotide sequence ID" value="NZ_CP150953.2"/>
</dbReference>
<accession>A0ABZ2VA42</accession>
<dbReference type="EMBL" id="CP150953">
    <property type="protein sequence ID" value="WZC51099.1"/>
    <property type="molecule type" value="Genomic_DNA"/>
</dbReference>
<reference evidence="2" key="1">
    <citation type="submission" date="2024-04" db="EMBL/GenBank/DDBJ databases">
        <title>Phylogenomic analyses of a clade within the roseobacter group suggest taxonomic reassignments of species of the genera Aestuariivita, Citreicella, Loktanella, Nautella, Pelagibaca, Ruegeria, Thalassobius, Thiobacimonas and Tropicibacter, and the proposal o.</title>
        <authorList>
            <person name="Jeon C.O."/>
        </authorList>
    </citation>
    <scope>NUCLEOTIDE SEQUENCE [LARGE SCALE GENOMIC DNA]</scope>
    <source>
        <strain evidence="2">BS5-3</strain>
        <plasmid evidence="2">pBS5-3-2</plasmid>
    </source>
</reference>
<organism evidence="1 2">
    <name type="scientific">Yoonia phaeophyticola</name>
    <dbReference type="NCBI Taxonomy" id="3137369"/>
    <lineage>
        <taxon>Bacteria</taxon>
        <taxon>Pseudomonadati</taxon>
        <taxon>Pseudomonadota</taxon>
        <taxon>Alphaproteobacteria</taxon>
        <taxon>Rhodobacterales</taxon>
        <taxon>Paracoccaceae</taxon>
        <taxon>Yoonia</taxon>
    </lineage>
</organism>
<geneLocation type="plasmid" evidence="1 2">
    <name>pBS5-3-2</name>
</geneLocation>